<dbReference type="Proteomes" id="UP000095038">
    <property type="component" value="Unassembled WGS sequence"/>
</dbReference>
<protein>
    <recommendedName>
        <fullName evidence="8">L domain-like protein</fullName>
    </recommendedName>
</protein>
<organism evidence="6 7">
    <name type="scientific">Ascoidea rubescens DSM 1968</name>
    <dbReference type="NCBI Taxonomy" id="1344418"/>
    <lineage>
        <taxon>Eukaryota</taxon>
        <taxon>Fungi</taxon>
        <taxon>Dikarya</taxon>
        <taxon>Ascomycota</taxon>
        <taxon>Saccharomycotina</taxon>
        <taxon>Saccharomycetes</taxon>
        <taxon>Ascoideaceae</taxon>
        <taxon>Ascoidea</taxon>
    </lineage>
</organism>
<evidence type="ECO:0008006" key="8">
    <source>
        <dbReference type="Google" id="ProtNLM"/>
    </source>
</evidence>
<dbReference type="STRING" id="1344418.A0A1D2VG76"/>
<dbReference type="GeneID" id="30964235"/>
<keyword evidence="3" id="KW-0677">Repeat</keyword>
<dbReference type="PANTHER" id="PTHR45973">
    <property type="entry name" value="PROTEIN PHOSPHATASE 1 REGULATORY SUBUNIT SDS22-RELATED"/>
    <property type="match status" value="1"/>
</dbReference>
<dbReference type="PANTHER" id="PTHR45973:SF9">
    <property type="entry name" value="LEUCINE-RICH REPEAT-CONTAINING PROTEIN 46"/>
    <property type="match status" value="1"/>
</dbReference>
<evidence type="ECO:0000313" key="6">
    <source>
        <dbReference type="EMBL" id="ODV60625.1"/>
    </source>
</evidence>
<feature type="non-terminal residue" evidence="6">
    <location>
        <position position="1"/>
    </location>
</feature>
<proteinExistence type="predicted"/>
<dbReference type="SUPFAM" id="SSF52075">
    <property type="entry name" value="Outer arm dynein light chain 1"/>
    <property type="match status" value="1"/>
</dbReference>
<reference evidence="7" key="1">
    <citation type="submission" date="2016-05" db="EMBL/GenBank/DDBJ databases">
        <title>Comparative genomics of biotechnologically important yeasts.</title>
        <authorList>
            <consortium name="DOE Joint Genome Institute"/>
            <person name="Riley R."/>
            <person name="Haridas S."/>
            <person name="Wolfe K.H."/>
            <person name="Lopes M.R."/>
            <person name="Hittinger C.T."/>
            <person name="Goker M."/>
            <person name="Salamov A."/>
            <person name="Wisecaver J."/>
            <person name="Long T.M."/>
            <person name="Aerts A.L."/>
            <person name="Barry K."/>
            <person name="Choi C."/>
            <person name="Clum A."/>
            <person name="Coughlan A.Y."/>
            <person name="Deshpande S."/>
            <person name="Douglass A.P."/>
            <person name="Hanson S.J."/>
            <person name="Klenk H.-P."/>
            <person name="Labutti K."/>
            <person name="Lapidus A."/>
            <person name="Lindquist E."/>
            <person name="Lipzen A."/>
            <person name="Meier-Kolthoff J.P."/>
            <person name="Ohm R.A."/>
            <person name="Otillar R.P."/>
            <person name="Pangilinan J."/>
            <person name="Peng Y."/>
            <person name="Rokas A."/>
            <person name="Rosa C.A."/>
            <person name="Scheuner C."/>
            <person name="Sibirny A.A."/>
            <person name="Slot J.C."/>
            <person name="Stielow J.B."/>
            <person name="Sun H."/>
            <person name="Kurtzman C.P."/>
            <person name="Blackwell M."/>
            <person name="Grigoriev I.V."/>
            <person name="Jeffries T.W."/>
        </authorList>
    </citation>
    <scope>NUCLEOTIDE SEQUENCE [LARGE SCALE GENOMIC DNA]</scope>
    <source>
        <strain evidence="7">DSM 1968</strain>
    </source>
</reference>
<accession>A0A1D2VG76</accession>
<gene>
    <name evidence="6" type="ORF">ASCRUDRAFT_35374</name>
</gene>
<keyword evidence="4" id="KW-0969">Cilium</keyword>
<evidence type="ECO:0000256" key="2">
    <source>
        <dbReference type="ARBA" id="ARBA00022614"/>
    </source>
</evidence>
<keyword evidence="7" id="KW-1185">Reference proteome</keyword>
<dbReference type="InterPro" id="IPR050576">
    <property type="entry name" value="Cilia_flagella_integrity"/>
</dbReference>
<evidence type="ECO:0000256" key="1">
    <source>
        <dbReference type="ARBA" id="ARBA00004138"/>
    </source>
</evidence>
<evidence type="ECO:0000313" key="7">
    <source>
        <dbReference type="Proteomes" id="UP000095038"/>
    </source>
</evidence>
<dbReference type="SMART" id="SM00365">
    <property type="entry name" value="LRR_SD22"/>
    <property type="match status" value="4"/>
</dbReference>
<dbReference type="EMBL" id="KV454481">
    <property type="protein sequence ID" value="ODV60625.1"/>
    <property type="molecule type" value="Genomic_DNA"/>
</dbReference>
<dbReference type="InParanoid" id="A0A1D2VG76"/>
<dbReference type="PROSITE" id="PS51450">
    <property type="entry name" value="LRR"/>
    <property type="match status" value="2"/>
</dbReference>
<keyword evidence="2" id="KW-0433">Leucine-rich repeat</keyword>
<evidence type="ECO:0000256" key="5">
    <source>
        <dbReference type="ARBA" id="ARBA00023273"/>
    </source>
</evidence>
<evidence type="ECO:0000256" key="4">
    <source>
        <dbReference type="ARBA" id="ARBA00023069"/>
    </source>
</evidence>
<dbReference type="InterPro" id="IPR001611">
    <property type="entry name" value="Leu-rich_rpt"/>
</dbReference>
<dbReference type="RefSeq" id="XP_020046932.1">
    <property type="nucleotide sequence ID" value="XM_020190599.1"/>
</dbReference>
<dbReference type="OrthoDB" id="4019115at2759"/>
<comment type="subcellular location">
    <subcellularLocation>
        <location evidence="1">Cell projection</location>
        <location evidence="1">Cilium</location>
    </subcellularLocation>
</comment>
<name>A0A1D2VG76_9ASCO</name>
<dbReference type="Gene3D" id="3.80.10.10">
    <property type="entry name" value="Ribonuclease Inhibitor"/>
    <property type="match status" value="1"/>
</dbReference>
<dbReference type="AlphaFoldDB" id="A0A1D2VG76"/>
<evidence type="ECO:0000256" key="3">
    <source>
        <dbReference type="ARBA" id="ARBA00022737"/>
    </source>
</evidence>
<dbReference type="InterPro" id="IPR032675">
    <property type="entry name" value="LRR_dom_sf"/>
</dbReference>
<keyword evidence="5" id="KW-0966">Cell projection</keyword>
<sequence length="149" mass="17117">AFPNLTTVDLSGNYIKKIQNIHNTMYSRDLNLLENKIEKIENLDHVICLIDLDLFSNNIAKVKNIEKLVNIHKINLCTNKINEMKIPDNGKYSSNLKSVDLSYNSITILKIIVQLKDCSEIKQACNQSIKIQNESQYLRINKILKICPT</sequence>